<dbReference type="Proteomes" id="UP001597295">
    <property type="component" value="Unassembled WGS sequence"/>
</dbReference>
<accession>A0ABW5DSJ1</accession>
<dbReference type="Pfam" id="PF01541">
    <property type="entry name" value="GIY-YIG"/>
    <property type="match status" value="1"/>
</dbReference>
<dbReference type="SMART" id="SM00465">
    <property type="entry name" value="GIYc"/>
    <property type="match status" value="1"/>
</dbReference>
<evidence type="ECO:0000259" key="2">
    <source>
        <dbReference type="PROSITE" id="PS50164"/>
    </source>
</evidence>
<feature type="domain" description="GIY-YIG" evidence="2">
    <location>
        <begin position="1"/>
        <end position="77"/>
    </location>
</feature>
<reference evidence="4" key="1">
    <citation type="journal article" date="2019" name="Int. J. Syst. Evol. Microbiol.">
        <title>The Global Catalogue of Microorganisms (GCM) 10K type strain sequencing project: providing services to taxonomists for standard genome sequencing and annotation.</title>
        <authorList>
            <consortium name="The Broad Institute Genomics Platform"/>
            <consortium name="The Broad Institute Genome Sequencing Center for Infectious Disease"/>
            <person name="Wu L."/>
            <person name="Ma J."/>
        </authorList>
    </citation>
    <scope>NUCLEOTIDE SEQUENCE [LARGE SCALE GENOMIC DNA]</scope>
    <source>
        <strain evidence="4">CGMCC 1.19062</strain>
    </source>
</reference>
<proteinExistence type="inferred from homology"/>
<gene>
    <name evidence="3" type="ORF">ACFSM5_14240</name>
</gene>
<dbReference type="PANTHER" id="PTHR34477:SF5">
    <property type="entry name" value="BSL5627 PROTEIN"/>
    <property type="match status" value="1"/>
</dbReference>
<name>A0ABW5DSJ1_9PROT</name>
<comment type="similarity">
    <text evidence="1">Belongs to the UPF0213 family.</text>
</comment>
<protein>
    <submittedName>
        <fullName evidence="3">GIY-YIG nuclease family protein</fullName>
    </submittedName>
</protein>
<keyword evidence="4" id="KW-1185">Reference proteome</keyword>
<dbReference type="PANTHER" id="PTHR34477">
    <property type="entry name" value="UPF0213 PROTEIN YHBQ"/>
    <property type="match status" value="1"/>
</dbReference>
<comment type="caution">
    <text evidence="3">The sequence shown here is derived from an EMBL/GenBank/DDBJ whole genome shotgun (WGS) entry which is preliminary data.</text>
</comment>
<dbReference type="CDD" id="cd10448">
    <property type="entry name" value="GIY-YIG_unchar_3"/>
    <property type="match status" value="1"/>
</dbReference>
<organism evidence="3 4">
    <name type="scientific">Lacibacterium aquatile</name>
    <dbReference type="NCBI Taxonomy" id="1168082"/>
    <lineage>
        <taxon>Bacteria</taxon>
        <taxon>Pseudomonadati</taxon>
        <taxon>Pseudomonadota</taxon>
        <taxon>Alphaproteobacteria</taxon>
        <taxon>Rhodospirillales</taxon>
        <taxon>Rhodospirillaceae</taxon>
    </lineage>
</organism>
<dbReference type="Gene3D" id="3.40.1440.10">
    <property type="entry name" value="GIY-YIG endonuclease"/>
    <property type="match status" value="1"/>
</dbReference>
<dbReference type="PROSITE" id="PS50164">
    <property type="entry name" value="GIY_YIG"/>
    <property type="match status" value="1"/>
</dbReference>
<evidence type="ECO:0000313" key="3">
    <source>
        <dbReference type="EMBL" id="MFD2264057.1"/>
    </source>
</evidence>
<dbReference type="InterPro" id="IPR035901">
    <property type="entry name" value="GIY-YIG_endonuc_sf"/>
</dbReference>
<evidence type="ECO:0000256" key="1">
    <source>
        <dbReference type="ARBA" id="ARBA00007435"/>
    </source>
</evidence>
<dbReference type="InterPro" id="IPR050190">
    <property type="entry name" value="UPF0213_domain"/>
</dbReference>
<dbReference type="RefSeq" id="WP_379877098.1">
    <property type="nucleotide sequence ID" value="NZ_JBHUIP010000012.1"/>
</dbReference>
<dbReference type="EMBL" id="JBHUIP010000012">
    <property type="protein sequence ID" value="MFD2264057.1"/>
    <property type="molecule type" value="Genomic_DNA"/>
</dbReference>
<evidence type="ECO:0000313" key="4">
    <source>
        <dbReference type="Proteomes" id="UP001597295"/>
    </source>
</evidence>
<dbReference type="SUPFAM" id="SSF82771">
    <property type="entry name" value="GIY-YIG endonuclease"/>
    <property type="match status" value="1"/>
</dbReference>
<sequence length="94" mass="11392">MAAWVYIVTNKRDGTLYIGVTSDLPRRVWEHREGVVDSFTKRYRLKQLVWFETHDEITQAIRREKTLKEWPRAWKVDLIEKTNPEWADLYEQLA</sequence>
<dbReference type="InterPro" id="IPR000305">
    <property type="entry name" value="GIY-YIG_endonuc"/>
</dbReference>